<gene>
    <name evidence="1" type="ORF">FB388_6462</name>
</gene>
<evidence type="ECO:0000313" key="2">
    <source>
        <dbReference type="Proteomes" id="UP000319818"/>
    </source>
</evidence>
<name>A0A543FMS2_9PSEU</name>
<reference evidence="1 2" key="1">
    <citation type="submission" date="2019-06" db="EMBL/GenBank/DDBJ databases">
        <title>Sequencing the genomes of 1000 actinobacteria strains.</title>
        <authorList>
            <person name="Klenk H.-P."/>
        </authorList>
    </citation>
    <scope>NUCLEOTIDE SEQUENCE [LARGE SCALE GENOMIC DNA]</scope>
    <source>
        <strain evidence="1 2">DSM 45511</strain>
    </source>
</reference>
<sequence length="844" mass="89424">MSRAPEDPTPSGPGWIASPTFGVRVAGAAAEELEALTGRSCATAVAEHVETTDGLRADAAELCDLLHAVIGGVPEGSTRSQLVALRRAVHQLRPPGPRAWSPQARAALPAEVAARVDAWLARRALADEQVAGLSELVAEETARATSELRKAVAEPAFRFGLVLGSASLAAAVGDWVDNGKELRRSSLLRAVKYLARAAAKTSPYASFGFSGLGRWVATGAAVEPIADLRWHGVPELDRHTVEGIWSALALRAELRDHVQVRRNPSATEVDGRVRFLAAGPGEPVADAAFTDALRIVWDLAAAQPAVGEVVGRLEAVTGEPEHRCRAWVDDLVTVGLLERVRPFRDQDADPLAGIIAWLAGSGAGPFAAAVGAALEDLRAAVTGYPGLPDAAARARRLRTVHSQIEALAGRLAPRRQGTVPDKELVRENAVVAGPVVNARSSAWQPVLADLDVLRRFLAITDPHLAAAAGAAAAFRARFGAGATVGFLDCYRELHTTDHPLPEPLAELRTAALQTLFDGPRRGDGTIEVDPADVERLAASWPSPVRAPRSVSCFGQEAGAPDGPRLVVNAVRTGHGWGTSRIHHLLSVHGEDVPPLRAAPAPGSLLLAECPAAFGTTLNVRSAAVPHAIRYPGVEADGGIALHELAVGYDAERGRLVLRTAEGAEVLPLALGMLVEQLLPPALRFMVRVFGEAQTAFVPHVQLGTVGLGPAVDGVRRRPRLELGRLVLARAVACVPATELPRRAKGETDAGFLLRFAHWRHRHDLPQRCFVRTLGGRSWDKAHKPLYLDAASPLLLGAFDRSARHLGAGEVVAFEEVLPGLAAAPRYGAHGRRVTEYVLEVAADA</sequence>
<dbReference type="Proteomes" id="UP000319818">
    <property type="component" value="Unassembled WGS sequence"/>
</dbReference>
<keyword evidence="2" id="KW-1185">Reference proteome</keyword>
<protein>
    <submittedName>
        <fullName evidence="1">Lantibiotic biosynthesis dehydratase-like protein</fullName>
    </submittedName>
</protein>
<dbReference type="EMBL" id="VFPH01000003">
    <property type="protein sequence ID" value="TQM35036.1"/>
    <property type="molecule type" value="Genomic_DNA"/>
</dbReference>
<accession>A0A543FMS2</accession>
<comment type="caution">
    <text evidence="1">The sequence shown here is derived from an EMBL/GenBank/DDBJ whole genome shotgun (WGS) entry which is preliminary data.</text>
</comment>
<dbReference type="RefSeq" id="WP_170225941.1">
    <property type="nucleotide sequence ID" value="NZ_VFPH01000003.1"/>
</dbReference>
<organism evidence="1 2">
    <name type="scientific">Pseudonocardia cypriaca</name>
    <dbReference type="NCBI Taxonomy" id="882449"/>
    <lineage>
        <taxon>Bacteria</taxon>
        <taxon>Bacillati</taxon>
        <taxon>Actinomycetota</taxon>
        <taxon>Actinomycetes</taxon>
        <taxon>Pseudonocardiales</taxon>
        <taxon>Pseudonocardiaceae</taxon>
        <taxon>Pseudonocardia</taxon>
    </lineage>
</organism>
<proteinExistence type="predicted"/>
<evidence type="ECO:0000313" key="1">
    <source>
        <dbReference type="EMBL" id="TQM35036.1"/>
    </source>
</evidence>
<dbReference type="AlphaFoldDB" id="A0A543FMS2"/>